<reference evidence="2 3" key="1">
    <citation type="journal article" date="2015" name="Genome Announc.">
        <title>Complete Genome Sequence and Annotation of Corynebacterium singulare DSM 44357, Isolated from a Human Semen Specimen.</title>
        <authorList>
            <person name="Merten M."/>
            <person name="Brinkrolf K."/>
            <person name="Albersmeier A."/>
            <person name="Kutter Y."/>
            <person name="Ruckert C."/>
            <person name="Tauch A."/>
        </authorList>
    </citation>
    <scope>NUCLEOTIDE SEQUENCE [LARGE SCALE GENOMIC DNA]</scope>
    <source>
        <strain evidence="2">IBS B52218</strain>
    </source>
</reference>
<protein>
    <submittedName>
        <fullName evidence="2">Uncharacterized protein</fullName>
    </submittedName>
</protein>
<dbReference type="KEGG" id="csx:CSING_09450"/>
<keyword evidence="1" id="KW-0812">Transmembrane</keyword>
<evidence type="ECO:0000313" key="3">
    <source>
        <dbReference type="Proteomes" id="UP000031890"/>
    </source>
</evidence>
<dbReference type="EMBL" id="CP010827">
    <property type="protein sequence ID" value="AJI79408.1"/>
    <property type="molecule type" value="Genomic_DNA"/>
</dbReference>
<keyword evidence="1" id="KW-1133">Transmembrane helix</keyword>
<evidence type="ECO:0000256" key="1">
    <source>
        <dbReference type="SAM" id="Phobius"/>
    </source>
</evidence>
<name>A0A0B6EX62_9CORY</name>
<dbReference type="STRING" id="161899.CSING_09450"/>
<dbReference type="AlphaFoldDB" id="A0A0B6EX62"/>
<proteinExistence type="predicted"/>
<feature type="transmembrane region" description="Helical" evidence="1">
    <location>
        <begin position="49"/>
        <end position="66"/>
    </location>
</feature>
<sequence length="154" mass="16939">MHSHPHTDIFRSIYPDVDPAQKFPPTLSERVALAFAVGVFMFGGVKGDLLIAGAGLVFVVGCVWTLSRKTPRRIRAEARSRFPQEPWVENPSPLIPALWLVLGALAVSAWWFTPDEFLTWSASAVAILAAAVTWYMPAIQARRTDVPEGPDSNP</sequence>
<keyword evidence="1" id="KW-0472">Membrane</keyword>
<organism evidence="2 3">
    <name type="scientific">Corynebacterium singulare</name>
    <dbReference type="NCBI Taxonomy" id="161899"/>
    <lineage>
        <taxon>Bacteria</taxon>
        <taxon>Bacillati</taxon>
        <taxon>Actinomycetota</taxon>
        <taxon>Actinomycetes</taxon>
        <taxon>Mycobacteriales</taxon>
        <taxon>Corynebacteriaceae</taxon>
        <taxon>Corynebacterium</taxon>
    </lineage>
</organism>
<dbReference type="Proteomes" id="UP000031890">
    <property type="component" value="Chromosome"/>
</dbReference>
<accession>A0A0B6EX62</accession>
<feature type="transmembrane region" description="Helical" evidence="1">
    <location>
        <begin position="117"/>
        <end position="136"/>
    </location>
</feature>
<gene>
    <name evidence="2" type="ORF">CSING_09450</name>
</gene>
<feature type="transmembrane region" description="Helical" evidence="1">
    <location>
        <begin position="87"/>
        <end position="111"/>
    </location>
</feature>
<evidence type="ECO:0000313" key="2">
    <source>
        <dbReference type="EMBL" id="AJI79408.1"/>
    </source>
</evidence>
<dbReference type="HOGENOM" id="CLU_112369_0_0_11"/>